<comment type="similarity">
    <text evidence="2">Belongs to the epsin family.</text>
</comment>
<gene>
    <name evidence="8" type="ORF">VCS650_LOCUS13177</name>
</gene>
<evidence type="ECO:0000313" key="8">
    <source>
        <dbReference type="EMBL" id="CAF0971815.1"/>
    </source>
</evidence>
<dbReference type="GO" id="GO:0030276">
    <property type="term" value="F:clathrin binding"/>
    <property type="evidence" value="ECO:0007669"/>
    <property type="project" value="TreeGrafter"/>
</dbReference>
<dbReference type="GO" id="GO:0005768">
    <property type="term" value="C:endosome"/>
    <property type="evidence" value="ECO:0007669"/>
    <property type="project" value="TreeGrafter"/>
</dbReference>
<dbReference type="GO" id="GO:0006897">
    <property type="term" value="P:endocytosis"/>
    <property type="evidence" value="ECO:0007669"/>
    <property type="project" value="TreeGrafter"/>
</dbReference>
<dbReference type="GO" id="GO:0005886">
    <property type="term" value="C:plasma membrane"/>
    <property type="evidence" value="ECO:0007669"/>
    <property type="project" value="TreeGrafter"/>
</dbReference>
<feature type="region of interest" description="Disordered" evidence="6">
    <location>
        <begin position="138"/>
        <end position="233"/>
    </location>
</feature>
<keyword evidence="4" id="KW-0597">Phosphoprotein</keyword>
<evidence type="ECO:0000256" key="5">
    <source>
        <dbReference type="ARBA" id="ARBA00023121"/>
    </source>
</evidence>
<feature type="compositionally biased region" description="Polar residues" evidence="6">
    <location>
        <begin position="140"/>
        <end position="160"/>
    </location>
</feature>
<name>A0A814EWP5_9BILA</name>
<keyword evidence="5" id="KW-0446">Lipid-binding</keyword>
<feature type="compositionally biased region" description="Polar residues" evidence="6">
    <location>
        <begin position="497"/>
        <end position="539"/>
    </location>
</feature>
<comment type="caution">
    <text evidence="8">The sequence shown here is derived from an EMBL/GenBank/DDBJ whole genome shotgun (WGS) entry which is preliminary data.</text>
</comment>
<feature type="compositionally biased region" description="Basic and acidic residues" evidence="6">
    <location>
        <begin position="221"/>
        <end position="233"/>
    </location>
</feature>
<feature type="compositionally biased region" description="Low complexity" evidence="6">
    <location>
        <begin position="546"/>
        <end position="566"/>
    </location>
</feature>
<dbReference type="PANTHER" id="PTHR12276:SF115">
    <property type="entry name" value="FI19443P1"/>
    <property type="match status" value="1"/>
</dbReference>
<evidence type="ECO:0000256" key="2">
    <source>
        <dbReference type="ARBA" id="ARBA00010130"/>
    </source>
</evidence>
<dbReference type="OrthoDB" id="4033880at2759"/>
<dbReference type="GO" id="GO:0030125">
    <property type="term" value="C:clathrin vesicle coat"/>
    <property type="evidence" value="ECO:0007669"/>
    <property type="project" value="TreeGrafter"/>
</dbReference>
<dbReference type="PROSITE" id="PS50330">
    <property type="entry name" value="UIM"/>
    <property type="match status" value="1"/>
</dbReference>
<sequence>MLARGVRNVIYNYTDAQRKVRSATSNDAWGPSPALMHEIADLTDNIVAYAEIMPIVWKRLNDHGKNWRHVYKSLVLLDHLIKYGNERVSQQYQKDQGYNVREKAKQLIALLKDDERLRNERRKAQDGRERYVRQAMGMDSNGSVTYGRTTTSSMRRNSIEGSDPYGGASYLSGQNANQYPSTNRSTSYNDSLHAASGGKNFGQPSTQEEEQLQMQIALAESQREAEDEERRRRNDDLKLKIALERSVNEASPDATNPQLFDFNTNPQQADSSYYNTPYLPATTASNIGWDAVHNRSSTHPGLSTAINDPWALESNNRTTATTASNDPWQPPQMSNSQTVSWGNDNSITKHNDTALSINISDPWGLGTTDSRPIATAASSTTTKAIDNELSDFFGSGATITPSYEQQQQQQHTPSNPWNIPPAMNRSSTSPLNTNLSMSGGNNGNLLYPMIGSGNNPNPISSSPISPSLLSTSRKTPESFLGDKFSTLVNLDQLVTESKNTNPFGSTPARVQNPFSNATRPPTLDQLTSSNNVPFTSGSTLPPPLIPSSFNNNNNNNTNINSNNPFL</sequence>
<feature type="compositionally biased region" description="Polar residues" evidence="6">
    <location>
        <begin position="324"/>
        <end position="346"/>
    </location>
</feature>
<dbReference type="InterPro" id="IPR003903">
    <property type="entry name" value="UIM_dom"/>
</dbReference>
<dbReference type="GO" id="GO:0005543">
    <property type="term" value="F:phospholipid binding"/>
    <property type="evidence" value="ECO:0007669"/>
    <property type="project" value="TreeGrafter"/>
</dbReference>
<feature type="domain" description="ENTH" evidence="7">
    <location>
        <begin position="8"/>
        <end position="141"/>
    </location>
</feature>
<protein>
    <recommendedName>
        <fullName evidence="7">ENTH domain-containing protein</fullName>
    </recommendedName>
</protein>
<dbReference type="PANTHER" id="PTHR12276">
    <property type="entry name" value="EPSIN/ENT-RELATED"/>
    <property type="match status" value="1"/>
</dbReference>
<feature type="compositionally biased region" description="Polar residues" evidence="6">
    <location>
        <begin position="171"/>
        <end position="190"/>
    </location>
</feature>
<evidence type="ECO:0000256" key="6">
    <source>
        <dbReference type="SAM" id="MobiDB-lite"/>
    </source>
</evidence>
<organism evidence="8 9">
    <name type="scientific">Adineta steineri</name>
    <dbReference type="NCBI Taxonomy" id="433720"/>
    <lineage>
        <taxon>Eukaryota</taxon>
        <taxon>Metazoa</taxon>
        <taxon>Spiralia</taxon>
        <taxon>Gnathifera</taxon>
        <taxon>Rotifera</taxon>
        <taxon>Eurotatoria</taxon>
        <taxon>Bdelloidea</taxon>
        <taxon>Adinetida</taxon>
        <taxon>Adinetidae</taxon>
        <taxon>Adineta</taxon>
    </lineage>
</organism>
<reference evidence="8" key="1">
    <citation type="submission" date="2021-02" db="EMBL/GenBank/DDBJ databases">
        <authorList>
            <person name="Nowell W R."/>
        </authorList>
    </citation>
    <scope>NUCLEOTIDE SEQUENCE</scope>
</reference>
<dbReference type="Proteomes" id="UP000663891">
    <property type="component" value="Unassembled WGS sequence"/>
</dbReference>
<feature type="region of interest" description="Disordered" evidence="6">
    <location>
        <begin position="318"/>
        <end position="347"/>
    </location>
</feature>
<evidence type="ECO:0000259" key="7">
    <source>
        <dbReference type="PROSITE" id="PS50942"/>
    </source>
</evidence>
<dbReference type="EMBL" id="CAJNON010000105">
    <property type="protein sequence ID" value="CAF0971815.1"/>
    <property type="molecule type" value="Genomic_DNA"/>
</dbReference>
<dbReference type="Pfam" id="PF01417">
    <property type="entry name" value="ENTH"/>
    <property type="match status" value="1"/>
</dbReference>
<dbReference type="SUPFAM" id="SSF48464">
    <property type="entry name" value="ENTH/VHS domain"/>
    <property type="match status" value="1"/>
</dbReference>
<feature type="region of interest" description="Disordered" evidence="6">
    <location>
        <begin position="497"/>
        <end position="566"/>
    </location>
</feature>
<accession>A0A814EWP5</accession>
<evidence type="ECO:0000313" key="9">
    <source>
        <dbReference type="Proteomes" id="UP000663891"/>
    </source>
</evidence>
<comment type="subcellular location">
    <subcellularLocation>
        <location evidence="1">Cytoplasm</location>
    </subcellularLocation>
</comment>
<dbReference type="InterPro" id="IPR008942">
    <property type="entry name" value="ENTH_VHS"/>
</dbReference>
<evidence type="ECO:0000256" key="4">
    <source>
        <dbReference type="ARBA" id="ARBA00022553"/>
    </source>
</evidence>
<dbReference type="FunFam" id="1.25.40.90:FF:000006">
    <property type="entry name" value="Clathrin interactor 1"/>
    <property type="match status" value="1"/>
</dbReference>
<feature type="compositionally biased region" description="Low complexity" evidence="6">
    <location>
        <begin position="457"/>
        <end position="470"/>
    </location>
</feature>
<dbReference type="SMART" id="SM00273">
    <property type="entry name" value="ENTH"/>
    <property type="match status" value="1"/>
</dbReference>
<dbReference type="PROSITE" id="PS50942">
    <property type="entry name" value="ENTH"/>
    <property type="match status" value="1"/>
</dbReference>
<feature type="region of interest" description="Disordered" evidence="6">
    <location>
        <begin position="395"/>
        <end position="430"/>
    </location>
</feature>
<dbReference type="AlphaFoldDB" id="A0A814EWP5"/>
<keyword evidence="3" id="KW-0963">Cytoplasm</keyword>
<feature type="region of interest" description="Disordered" evidence="6">
    <location>
        <begin position="457"/>
        <end position="476"/>
    </location>
</feature>
<dbReference type="InterPro" id="IPR013809">
    <property type="entry name" value="ENTH"/>
</dbReference>
<evidence type="ECO:0000256" key="1">
    <source>
        <dbReference type="ARBA" id="ARBA00004496"/>
    </source>
</evidence>
<evidence type="ECO:0000256" key="3">
    <source>
        <dbReference type="ARBA" id="ARBA00022490"/>
    </source>
</evidence>
<proteinExistence type="inferred from homology"/>
<dbReference type="Gene3D" id="1.25.40.90">
    <property type="match status" value="2"/>
</dbReference>